<dbReference type="EMBL" id="GEBQ01026755">
    <property type="protein sequence ID" value="JAT13222.1"/>
    <property type="molecule type" value="Transcribed_RNA"/>
</dbReference>
<organism evidence="1">
    <name type="scientific">Graphocephala atropunctata</name>
    <dbReference type="NCBI Taxonomy" id="36148"/>
    <lineage>
        <taxon>Eukaryota</taxon>
        <taxon>Metazoa</taxon>
        <taxon>Ecdysozoa</taxon>
        <taxon>Arthropoda</taxon>
        <taxon>Hexapoda</taxon>
        <taxon>Insecta</taxon>
        <taxon>Pterygota</taxon>
        <taxon>Neoptera</taxon>
        <taxon>Paraneoptera</taxon>
        <taxon>Hemiptera</taxon>
        <taxon>Auchenorrhyncha</taxon>
        <taxon>Membracoidea</taxon>
        <taxon>Cicadellidae</taxon>
        <taxon>Cicadellinae</taxon>
        <taxon>Cicadellini</taxon>
        <taxon>Graphocephala</taxon>
    </lineage>
</organism>
<reference evidence="1" key="1">
    <citation type="submission" date="2015-11" db="EMBL/GenBank/DDBJ databases">
        <title>De novo transcriptome assembly of four potential Pierce s Disease insect vectors from Arizona vineyards.</title>
        <authorList>
            <person name="Tassone E.E."/>
        </authorList>
    </citation>
    <scope>NUCLEOTIDE SEQUENCE</scope>
</reference>
<dbReference type="AlphaFoldDB" id="A0A1B6KP43"/>
<gene>
    <name evidence="1" type="ORF">g.4324</name>
</gene>
<proteinExistence type="predicted"/>
<accession>A0A1B6KP43</accession>
<sequence>LHKTNEVVQCKKCQRYGHTKTYCWYPYRCVKCSQNHETSNCTKNKSTPPKCVLCDGEHPANYKGCTVYKNIKSKTFQPLRQKILTPNVNQSSTPTQNPPPVSRVSEKLLTYAQATKIKSNSSSPTN</sequence>
<feature type="non-terminal residue" evidence="1">
    <location>
        <position position="1"/>
    </location>
</feature>
<protein>
    <recommendedName>
        <fullName evidence="2">Pre-C2HC domain-containing protein</fullName>
    </recommendedName>
</protein>
<name>A0A1B6KP43_9HEMI</name>
<feature type="non-terminal residue" evidence="1">
    <location>
        <position position="126"/>
    </location>
</feature>
<evidence type="ECO:0008006" key="2">
    <source>
        <dbReference type="Google" id="ProtNLM"/>
    </source>
</evidence>
<evidence type="ECO:0000313" key="1">
    <source>
        <dbReference type="EMBL" id="JAT13222.1"/>
    </source>
</evidence>